<evidence type="ECO:0000259" key="4">
    <source>
        <dbReference type="SMART" id="SM00701"/>
    </source>
</evidence>
<feature type="signal peptide" evidence="3">
    <location>
        <begin position="1"/>
        <end position="32"/>
    </location>
</feature>
<feature type="chain" id="PRO_5038449330" description="Peptidoglycan recognition protein family domain-containing protein" evidence="3">
    <location>
        <begin position="33"/>
        <end position="680"/>
    </location>
</feature>
<sequence>MRKRAAKRHRTGAGLLATALLLVLLIATEPDGRPEDQATGPVAAPAQQQPAAEKPAGAPVAGPPTTGVSPRAVRIPLGRFDGPAEGVRARTGVPKGVPVKGKRSLTVRREGTGPFSAVGLTWNGAPTADLTVAVRSHVPSKGWTQWRTADTAPADRDPDGRATAAKPGRKAPTARRNGTDLVWLGPSDGLELVVTGRATRDLTDLAVDLIDPLTAPGDDAGPPPEKPAEAGRVYMPPIASRAAWGADERLMTWNPEMAGPVAAIAFHHTATGNDYLPDDVPKLLRSVYYFHAVSRGWGDIGYNVLVDRFGRLWEGRRGGLNMPVIGAHAGGFNRNTAGISAIGDHRTTPVPDGVIESAARYTAWKLSLDQNADPRGTTRLTGGGNTSRHQPGTTITVPRVFPHRLTNTTECPGDRGMDALDPIRNRAAALMGTRTRESTLRPRLATWNPAEARWRVNGAADVPATPGDLPAAADYDGDGATDLATWTPADGRWHVPGAPQEQLLGGPGDRPVPADYTGDGKAEPAVWRPADGVWQFAAGNSVQWGSEGDIPLPGDYDGDGKAEPAVWRPAEGTWYVRGKGTYRLGESYHVPVPADYDGDGDVEPASWSPITHRWFVWGAAPVTFGEDGDVPVVGQFDGDGKADRAVWRPPAGPDAEGTWLISGGASVEFGRTGDIPVAIP</sequence>
<gene>
    <name evidence="5" type="ORF">Val02_79740</name>
</gene>
<evidence type="ECO:0000256" key="1">
    <source>
        <dbReference type="ARBA" id="ARBA00007553"/>
    </source>
</evidence>
<dbReference type="InterPro" id="IPR006619">
    <property type="entry name" value="PGRP_domain_met/bac"/>
</dbReference>
<protein>
    <recommendedName>
        <fullName evidence="4">Peptidoglycan recognition protein family domain-containing protein</fullName>
    </recommendedName>
</protein>
<dbReference type="SUPFAM" id="SSF55846">
    <property type="entry name" value="N-acetylmuramoyl-L-alanine amidase-like"/>
    <property type="match status" value="1"/>
</dbReference>
<dbReference type="CDD" id="cd06583">
    <property type="entry name" value="PGRP"/>
    <property type="match status" value="1"/>
</dbReference>
<dbReference type="Pfam" id="PF01510">
    <property type="entry name" value="Amidase_2"/>
    <property type="match status" value="1"/>
</dbReference>
<dbReference type="SMART" id="SM00701">
    <property type="entry name" value="PGRP"/>
    <property type="match status" value="1"/>
</dbReference>
<proteinExistence type="inferred from homology"/>
<comment type="similarity">
    <text evidence="1">Belongs to the N-acetylmuramoyl-L-alanine amidase 2 family.</text>
</comment>
<feature type="region of interest" description="Disordered" evidence="2">
    <location>
        <begin position="147"/>
        <end position="179"/>
    </location>
</feature>
<organism evidence="5 6">
    <name type="scientific">Virgisporangium aliadipatigenens</name>
    <dbReference type="NCBI Taxonomy" id="741659"/>
    <lineage>
        <taxon>Bacteria</taxon>
        <taxon>Bacillati</taxon>
        <taxon>Actinomycetota</taxon>
        <taxon>Actinomycetes</taxon>
        <taxon>Micromonosporales</taxon>
        <taxon>Micromonosporaceae</taxon>
        <taxon>Virgisporangium</taxon>
    </lineage>
</organism>
<keyword evidence="6" id="KW-1185">Reference proteome</keyword>
<dbReference type="PANTHER" id="PTHR11022:SF41">
    <property type="entry name" value="PEPTIDOGLYCAN-RECOGNITION PROTEIN LC-RELATED"/>
    <property type="match status" value="1"/>
</dbReference>
<name>A0A8J4DVE3_9ACTN</name>
<dbReference type="AlphaFoldDB" id="A0A8J4DVE3"/>
<dbReference type="RefSeq" id="WP_203904490.1">
    <property type="nucleotide sequence ID" value="NZ_BOPF01000043.1"/>
</dbReference>
<dbReference type="GO" id="GO:0008745">
    <property type="term" value="F:N-acetylmuramoyl-L-alanine amidase activity"/>
    <property type="evidence" value="ECO:0007669"/>
    <property type="project" value="InterPro"/>
</dbReference>
<feature type="compositionally biased region" description="Low complexity" evidence="2">
    <location>
        <begin position="37"/>
        <end position="64"/>
    </location>
</feature>
<comment type="caution">
    <text evidence="5">The sequence shown here is derived from an EMBL/GenBank/DDBJ whole genome shotgun (WGS) entry which is preliminary data.</text>
</comment>
<evidence type="ECO:0000256" key="2">
    <source>
        <dbReference type="SAM" id="MobiDB-lite"/>
    </source>
</evidence>
<dbReference type="Gene3D" id="3.40.80.10">
    <property type="entry name" value="Peptidoglycan recognition protein-like"/>
    <property type="match status" value="1"/>
</dbReference>
<evidence type="ECO:0000313" key="5">
    <source>
        <dbReference type="EMBL" id="GIJ51088.1"/>
    </source>
</evidence>
<keyword evidence="3" id="KW-0732">Signal</keyword>
<feature type="region of interest" description="Disordered" evidence="2">
    <location>
        <begin position="372"/>
        <end position="394"/>
    </location>
</feature>
<feature type="domain" description="Peptidoglycan recognition protein family" evidence="4">
    <location>
        <begin position="236"/>
        <end position="385"/>
    </location>
</feature>
<reference evidence="5" key="1">
    <citation type="submission" date="2021-01" db="EMBL/GenBank/DDBJ databases">
        <title>Whole genome shotgun sequence of Virgisporangium aliadipatigenens NBRC 105644.</title>
        <authorList>
            <person name="Komaki H."/>
            <person name="Tamura T."/>
        </authorList>
    </citation>
    <scope>NUCLEOTIDE SEQUENCE</scope>
    <source>
        <strain evidence="5">NBRC 105644</strain>
    </source>
</reference>
<evidence type="ECO:0000256" key="3">
    <source>
        <dbReference type="SAM" id="SignalP"/>
    </source>
</evidence>
<dbReference type="EMBL" id="BOPF01000043">
    <property type="protein sequence ID" value="GIJ51088.1"/>
    <property type="molecule type" value="Genomic_DNA"/>
</dbReference>
<feature type="region of interest" description="Disordered" evidence="2">
    <location>
        <begin position="32"/>
        <end position="99"/>
    </location>
</feature>
<dbReference type="InterPro" id="IPR028994">
    <property type="entry name" value="Integrin_alpha_N"/>
</dbReference>
<accession>A0A8J4DVE3</accession>
<dbReference type="InterPro" id="IPR015510">
    <property type="entry name" value="PGRP"/>
</dbReference>
<dbReference type="GO" id="GO:0009253">
    <property type="term" value="P:peptidoglycan catabolic process"/>
    <property type="evidence" value="ECO:0007669"/>
    <property type="project" value="InterPro"/>
</dbReference>
<dbReference type="PANTHER" id="PTHR11022">
    <property type="entry name" value="PEPTIDOGLYCAN RECOGNITION PROTEIN"/>
    <property type="match status" value="1"/>
</dbReference>
<evidence type="ECO:0000313" key="6">
    <source>
        <dbReference type="Proteomes" id="UP000619260"/>
    </source>
</evidence>
<dbReference type="InterPro" id="IPR036505">
    <property type="entry name" value="Amidase/PGRP_sf"/>
</dbReference>
<dbReference type="GO" id="GO:0008270">
    <property type="term" value="F:zinc ion binding"/>
    <property type="evidence" value="ECO:0007669"/>
    <property type="project" value="InterPro"/>
</dbReference>
<dbReference type="Proteomes" id="UP000619260">
    <property type="component" value="Unassembled WGS sequence"/>
</dbReference>
<dbReference type="InterPro" id="IPR002502">
    <property type="entry name" value="Amidase_domain"/>
</dbReference>
<dbReference type="SUPFAM" id="SSF69318">
    <property type="entry name" value="Integrin alpha N-terminal domain"/>
    <property type="match status" value="1"/>
</dbReference>